<dbReference type="AlphaFoldDB" id="A0A426XA97"/>
<reference evidence="2 3" key="1">
    <citation type="journal article" date="2014" name="Agronomy (Basel)">
        <title>A Draft Genome Sequence for Ensete ventricosum, the Drought-Tolerant Tree Against Hunger.</title>
        <authorList>
            <person name="Harrison J."/>
            <person name="Moore K.A."/>
            <person name="Paszkiewicz K."/>
            <person name="Jones T."/>
            <person name="Grant M."/>
            <person name="Ambacheew D."/>
            <person name="Muzemil S."/>
            <person name="Studholme D.J."/>
        </authorList>
    </citation>
    <scope>NUCLEOTIDE SEQUENCE [LARGE SCALE GENOMIC DNA]</scope>
</reference>
<dbReference type="Proteomes" id="UP000287651">
    <property type="component" value="Unassembled WGS sequence"/>
</dbReference>
<feature type="compositionally biased region" description="Basic and acidic residues" evidence="1">
    <location>
        <begin position="98"/>
        <end position="109"/>
    </location>
</feature>
<feature type="region of interest" description="Disordered" evidence="1">
    <location>
        <begin position="1"/>
        <end position="109"/>
    </location>
</feature>
<sequence>MVSEPSKERGRPTIARPSTRAADHGHTPCRGGRPRPAPLQGRAAAAKAVGAAARNAARGAPVRASRSNQPARGCRLRPALLPVGARRRPQGWPSLSRAVDDHKGSPPPA</sequence>
<feature type="compositionally biased region" description="Low complexity" evidence="1">
    <location>
        <begin position="41"/>
        <end position="64"/>
    </location>
</feature>
<proteinExistence type="predicted"/>
<feature type="compositionally biased region" description="Basic and acidic residues" evidence="1">
    <location>
        <begin position="1"/>
        <end position="11"/>
    </location>
</feature>
<evidence type="ECO:0000313" key="3">
    <source>
        <dbReference type="Proteomes" id="UP000287651"/>
    </source>
</evidence>
<evidence type="ECO:0000256" key="1">
    <source>
        <dbReference type="SAM" id="MobiDB-lite"/>
    </source>
</evidence>
<comment type="caution">
    <text evidence="2">The sequence shown here is derived from an EMBL/GenBank/DDBJ whole genome shotgun (WGS) entry which is preliminary data.</text>
</comment>
<evidence type="ECO:0000313" key="2">
    <source>
        <dbReference type="EMBL" id="RRT36393.1"/>
    </source>
</evidence>
<organism evidence="2 3">
    <name type="scientific">Ensete ventricosum</name>
    <name type="common">Abyssinian banana</name>
    <name type="synonym">Musa ensete</name>
    <dbReference type="NCBI Taxonomy" id="4639"/>
    <lineage>
        <taxon>Eukaryota</taxon>
        <taxon>Viridiplantae</taxon>
        <taxon>Streptophyta</taxon>
        <taxon>Embryophyta</taxon>
        <taxon>Tracheophyta</taxon>
        <taxon>Spermatophyta</taxon>
        <taxon>Magnoliopsida</taxon>
        <taxon>Liliopsida</taxon>
        <taxon>Zingiberales</taxon>
        <taxon>Musaceae</taxon>
        <taxon>Ensete</taxon>
    </lineage>
</organism>
<protein>
    <submittedName>
        <fullName evidence="2">Uncharacterized protein</fullName>
    </submittedName>
</protein>
<accession>A0A426XA97</accession>
<gene>
    <name evidence="2" type="ORF">B296_00041610</name>
</gene>
<dbReference type="EMBL" id="AMZH03023670">
    <property type="protein sequence ID" value="RRT36393.1"/>
    <property type="molecule type" value="Genomic_DNA"/>
</dbReference>
<name>A0A426XA97_ENSVE</name>